<proteinExistence type="predicted"/>
<keyword evidence="2" id="KW-1185">Reference proteome</keyword>
<accession>A0ACB9ZFE8</accession>
<gene>
    <name evidence="1" type="ORF">F4820DRAFT_253796</name>
</gene>
<organism evidence="1 2">
    <name type="scientific">Hypoxylon rubiginosum</name>
    <dbReference type="NCBI Taxonomy" id="110542"/>
    <lineage>
        <taxon>Eukaryota</taxon>
        <taxon>Fungi</taxon>
        <taxon>Dikarya</taxon>
        <taxon>Ascomycota</taxon>
        <taxon>Pezizomycotina</taxon>
        <taxon>Sordariomycetes</taxon>
        <taxon>Xylariomycetidae</taxon>
        <taxon>Xylariales</taxon>
        <taxon>Hypoxylaceae</taxon>
        <taxon>Hypoxylon</taxon>
    </lineage>
</organism>
<evidence type="ECO:0000313" key="2">
    <source>
        <dbReference type="Proteomes" id="UP001497700"/>
    </source>
</evidence>
<name>A0ACB9ZFE8_9PEZI</name>
<dbReference type="EMBL" id="MU393424">
    <property type="protein sequence ID" value="KAI4870366.1"/>
    <property type="molecule type" value="Genomic_DNA"/>
</dbReference>
<reference evidence="1 2" key="1">
    <citation type="journal article" date="2022" name="New Phytol.">
        <title>Ecological generalism drives hyperdiversity of secondary metabolite gene clusters in xylarialean endophytes.</title>
        <authorList>
            <person name="Franco M.E.E."/>
            <person name="Wisecaver J.H."/>
            <person name="Arnold A.E."/>
            <person name="Ju Y.M."/>
            <person name="Slot J.C."/>
            <person name="Ahrendt S."/>
            <person name="Moore L.P."/>
            <person name="Eastman K.E."/>
            <person name="Scott K."/>
            <person name="Konkel Z."/>
            <person name="Mondo S.J."/>
            <person name="Kuo A."/>
            <person name="Hayes R.D."/>
            <person name="Haridas S."/>
            <person name="Andreopoulos B."/>
            <person name="Riley R."/>
            <person name="LaButti K."/>
            <person name="Pangilinan J."/>
            <person name="Lipzen A."/>
            <person name="Amirebrahimi M."/>
            <person name="Yan J."/>
            <person name="Adam C."/>
            <person name="Keymanesh K."/>
            <person name="Ng V."/>
            <person name="Louie K."/>
            <person name="Northen T."/>
            <person name="Drula E."/>
            <person name="Henrissat B."/>
            <person name="Hsieh H.M."/>
            <person name="Youens-Clark K."/>
            <person name="Lutzoni F."/>
            <person name="Miadlikowska J."/>
            <person name="Eastwood D.C."/>
            <person name="Hamelin R.C."/>
            <person name="Grigoriev I.V."/>
            <person name="U'Ren J.M."/>
        </authorList>
    </citation>
    <scope>NUCLEOTIDE SEQUENCE [LARGE SCALE GENOMIC DNA]</scope>
    <source>
        <strain evidence="1 2">CBS 119005</strain>
    </source>
</reference>
<evidence type="ECO:0000313" key="1">
    <source>
        <dbReference type="EMBL" id="KAI4870366.1"/>
    </source>
</evidence>
<protein>
    <submittedName>
        <fullName evidence="1">Uncharacterized protein</fullName>
    </submittedName>
</protein>
<dbReference type="Proteomes" id="UP001497700">
    <property type="component" value="Unassembled WGS sequence"/>
</dbReference>
<comment type="caution">
    <text evidence="1">The sequence shown here is derived from an EMBL/GenBank/DDBJ whole genome shotgun (WGS) entry which is preliminary data.</text>
</comment>
<sequence>MAKRPTTNVPDAWEDDWEMQADKAEPEAQSSQAPTMSKAERLAQHAESNRKIWESAEAPPDTFHYLAARSDPPLATGFKPAVKVLSRKPVAASGAAHEDDDDDESKKTPQLTPEEVAARQQREREEKQRRYDEARAKIFGSSNPSSGTSTPGAVTPPRSADGRGPRGRGGRGGGRGGGGGGGGGGGQHRRNESRGERDTSSNNNSGGYGQRPNSQSGGGGARELYDPNYAARPGFQQRGNSGDRRPTPREEDQQVIRSPRGPDGSGRGGFGFAKRGAKDS</sequence>